<dbReference type="Proteomes" id="UP001208017">
    <property type="component" value="Unassembled WGS sequence"/>
</dbReference>
<name>A0ABT3X187_9BACL</name>
<dbReference type="InterPro" id="IPR026838">
    <property type="entry name" value="YheC/D"/>
</dbReference>
<proteinExistence type="predicted"/>
<reference evidence="1 2" key="1">
    <citation type="submission" date="2022-11" db="EMBL/GenBank/DDBJ databases">
        <title>Study of microbial diversity in lake waters.</title>
        <authorList>
            <person name="Zhang J."/>
        </authorList>
    </citation>
    <scope>NUCLEOTIDE SEQUENCE [LARGE SCALE GENOMIC DNA]</scope>
    <source>
        <strain evidence="1 2">DT12</strain>
    </source>
</reference>
<organism evidence="1 2">
    <name type="scientific">Tumebacillus lacus</name>
    <dbReference type="NCBI Taxonomy" id="2995335"/>
    <lineage>
        <taxon>Bacteria</taxon>
        <taxon>Bacillati</taxon>
        <taxon>Bacillota</taxon>
        <taxon>Bacilli</taxon>
        <taxon>Bacillales</taxon>
        <taxon>Alicyclobacillaceae</taxon>
        <taxon>Tumebacillus</taxon>
    </lineage>
</organism>
<accession>A0ABT3X187</accession>
<comment type="caution">
    <text evidence="1">The sequence shown here is derived from an EMBL/GenBank/DDBJ whole genome shotgun (WGS) entry which is preliminary data.</text>
</comment>
<dbReference type="SUPFAM" id="SSF56059">
    <property type="entry name" value="Glutathione synthetase ATP-binding domain-like"/>
    <property type="match status" value="1"/>
</dbReference>
<dbReference type="Pfam" id="PF14398">
    <property type="entry name" value="ATPgrasp_YheCD"/>
    <property type="match status" value="1"/>
</dbReference>
<dbReference type="RefSeq" id="WP_267151908.1">
    <property type="nucleotide sequence ID" value="NZ_JAPMLT010000005.1"/>
</dbReference>
<gene>
    <name evidence="1" type="ORF">OS242_11855</name>
</gene>
<sequence>MDTESWQAPKRPLFGVVTTSVASRRDAAAATGDYRPKPIWLTLEQRAHELGLQTIFFHPDDADFARERVHGWVCERGEDGEEIWRRRYHRLPDVVFDNVFVHLARRQDVLTLRRHCVKRGIPLFNPTLGSKTELADWLRRHPRLWRYHPDTVAFTEGAQALDCLTRYPSVYLKPVYGSAGSGILELTRSGTGYRVRAAKYGRSKKPLDRTCSRAELLRFLRRERVRHTFILQQGCDLLHVDGSKIDLRTHLQRDKNGDWVTVALIVKQGQPDSIVSNYHAGGATRDWEWLEREAKRQEVELPARQHVISLSEAIAAAYAKKAPTLASLGLDIGIDLKGDLWLLDVNSRPGRNILNDEQKEVCQRLNAEFASYLIELR</sequence>
<evidence type="ECO:0000313" key="1">
    <source>
        <dbReference type="EMBL" id="MCX7570660.1"/>
    </source>
</evidence>
<dbReference type="EMBL" id="JAPMLT010000005">
    <property type="protein sequence ID" value="MCX7570660.1"/>
    <property type="molecule type" value="Genomic_DNA"/>
</dbReference>
<keyword evidence="2" id="KW-1185">Reference proteome</keyword>
<dbReference type="Gene3D" id="3.30.470.20">
    <property type="entry name" value="ATP-grasp fold, B domain"/>
    <property type="match status" value="1"/>
</dbReference>
<evidence type="ECO:0000313" key="2">
    <source>
        <dbReference type="Proteomes" id="UP001208017"/>
    </source>
</evidence>
<protein>
    <submittedName>
        <fullName evidence="1">YheC/YheD family protein</fullName>
    </submittedName>
</protein>